<keyword evidence="2" id="KW-1185">Reference proteome</keyword>
<dbReference type="Proteomes" id="UP000243579">
    <property type="component" value="Unassembled WGS sequence"/>
</dbReference>
<evidence type="ECO:0000313" key="1">
    <source>
        <dbReference type="EMBL" id="OQR85659.1"/>
    </source>
</evidence>
<accession>A0A1V9YIW1</accession>
<dbReference type="OrthoDB" id="59943at2759"/>
<name>A0A1V9YIW1_ACHHY</name>
<gene>
    <name evidence="1" type="ORF">ACHHYP_11587</name>
</gene>
<organism evidence="1 2">
    <name type="scientific">Achlya hypogyna</name>
    <name type="common">Oomycete</name>
    <name type="synonym">Protoachlya hypogyna</name>
    <dbReference type="NCBI Taxonomy" id="1202772"/>
    <lineage>
        <taxon>Eukaryota</taxon>
        <taxon>Sar</taxon>
        <taxon>Stramenopiles</taxon>
        <taxon>Oomycota</taxon>
        <taxon>Saprolegniomycetes</taxon>
        <taxon>Saprolegniales</taxon>
        <taxon>Achlyaceae</taxon>
        <taxon>Achlya</taxon>
    </lineage>
</organism>
<dbReference type="EMBL" id="JNBR01001638">
    <property type="protein sequence ID" value="OQR85659.1"/>
    <property type="molecule type" value="Genomic_DNA"/>
</dbReference>
<protein>
    <submittedName>
        <fullName evidence="1">Uncharacterized protein</fullName>
    </submittedName>
</protein>
<sequence length="198" mass="22056">MAYYMHVPELTTLSPWDMVRPRYWYPSMNLEQSLLDLELLEMTQALLPLLALNLLDAPTTDDDFFADLPVGANTATELPATGAAACSNYSYSHASVVDDQGKRVTSVRRRYEDSSGRLKAVHEREVDGKRLVTKWTKKDKDDKGEHLTLCSEGVDKAGFEALWAETPFHKAHTKNAEDKVIADSAASDQKEFSATTTA</sequence>
<evidence type="ECO:0000313" key="2">
    <source>
        <dbReference type="Proteomes" id="UP000243579"/>
    </source>
</evidence>
<reference evidence="1 2" key="1">
    <citation type="journal article" date="2014" name="Genome Biol. Evol.">
        <title>The secreted proteins of Achlya hypogyna and Thraustotheca clavata identify the ancestral oomycete secretome and reveal gene acquisitions by horizontal gene transfer.</title>
        <authorList>
            <person name="Misner I."/>
            <person name="Blouin N."/>
            <person name="Leonard G."/>
            <person name="Richards T.A."/>
            <person name="Lane C.E."/>
        </authorList>
    </citation>
    <scope>NUCLEOTIDE SEQUENCE [LARGE SCALE GENOMIC DNA]</scope>
    <source>
        <strain evidence="1 2">ATCC 48635</strain>
    </source>
</reference>
<comment type="caution">
    <text evidence="1">The sequence shown here is derived from an EMBL/GenBank/DDBJ whole genome shotgun (WGS) entry which is preliminary data.</text>
</comment>
<dbReference type="AlphaFoldDB" id="A0A1V9YIW1"/>
<proteinExistence type="predicted"/>